<evidence type="ECO:0000313" key="3">
    <source>
        <dbReference type="Proteomes" id="UP000035722"/>
    </source>
</evidence>
<proteinExistence type="predicted"/>
<organism evidence="2 3">
    <name type="scientific">Pseudarthrobacter siccitolerans</name>
    <dbReference type="NCBI Taxonomy" id="861266"/>
    <lineage>
        <taxon>Bacteria</taxon>
        <taxon>Bacillati</taxon>
        <taxon>Actinomycetota</taxon>
        <taxon>Actinomycetes</taxon>
        <taxon>Micrococcales</taxon>
        <taxon>Micrococcaceae</taxon>
        <taxon>Pseudarthrobacter</taxon>
    </lineage>
</organism>
<evidence type="ECO:0000256" key="1">
    <source>
        <dbReference type="SAM" id="MobiDB-lite"/>
    </source>
</evidence>
<sequence length="64" mass="6814">MPGFTPEAGFWRPGPGTFSLRGHAALPPAPLPLGTGLLGTIPPERTGPLLRPTEDTHRFIDVVE</sequence>
<evidence type="ECO:0000313" key="2">
    <source>
        <dbReference type="EMBL" id="CCQ44468.1"/>
    </source>
</evidence>
<reference evidence="3" key="1">
    <citation type="journal article" date="2014" name="Genome Announc.">
        <title>Genome Sequence of Arthrobacter siccitolerans 4J27, a Xeroprotectant-Producing Desiccation-Tolerant Microorganism.</title>
        <authorList>
            <person name="Manzanera M."/>
            <person name="Santa-Cruz-Calvo L."/>
            <person name="Vilchez J.I."/>
            <person name="Garcia-Fontana C."/>
            <person name="Silva-Castro G.A."/>
            <person name="Calvo C."/>
            <person name="Gonzalez-Lopez J."/>
        </authorList>
    </citation>
    <scope>NUCLEOTIDE SEQUENCE [LARGE SCALE GENOMIC DNA]</scope>
    <source>
        <strain evidence="3">4J27</strain>
    </source>
</reference>
<feature type="region of interest" description="Disordered" evidence="1">
    <location>
        <begin position="35"/>
        <end position="64"/>
    </location>
</feature>
<gene>
    <name evidence="2" type="ORF">ARTSIC4J27_394</name>
</gene>
<feature type="compositionally biased region" description="Basic and acidic residues" evidence="1">
    <location>
        <begin position="52"/>
        <end position="64"/>
    </location>
</feature>
<dbReference type="Proteomes" id="UP000035722">
    <property type="component" value="Unassembled WGS sequence"/>
</dbReference>
<accession>A0A024GXM0</accession>
<dbReference type="AlphaFoldDB" id="A0A024GXM0"/>
<name>A0A024GXM0_9MICC</name>
<dbReference type="EMBL" id="CAQI01000027">
    <property type="protein sequence ID" value="CCQ44468.1"/>
    <property type="molecule type" value="Genomic_DNA"/>
</dbReference>
<protein>
    <submittedName>
        <fullName evidence="2">Uncharacterized protein</fullName>
    </submittedName>
</protein>
<comment type="caution">
    <text evidence="2">The sequence shown here is derived from an EMBL/GenBank/DDBJ whole genome shotgun (WGS) entry which is preliminary data.</text>
</comment>
<keyword evidence="3" id="KW-1185">Reference proteome</keyword>